<feature type="region of interest" description="Disordered" evidence="1">
    <location>
        <begin position="237"/>
        <end position="263"/>
    </location>
</feature>
<sequence length="283" mass="30454">MLYKRVPSAPGQHSFQVIESERVLPPLRVPHRETSMGGVEGSRVGGGGGGSGQKHGPPGRAIHIRHSGETDEDILQFLPSKPMCSRALQAPQGDGDQPGRLEFALKLSGRRDPFPDCSLIDPLAPSVADDNGKSEPKALFSTAYHIPQLPMKKTIFKPNPKSFTYSICTNSTVSQCQSVYCLSATAYTKRPLYSILCDGNYGCKEIMGRVGLSQVRLSAFSRMNIKGKLDLSGVSTAAPVGSSSNCRSRARNKAQQATTSPEQRLRHALTSLHKEGGNEACMG</sequence>
<gene>
    <name evidence="2" type="ORF">RRG08_010373</name>
</gene>
<feature type="compositionally biased region" description="Gly residues" evidence="1">
    <location>
        <begin position="38"/>
        <end position="53"/>
    </location>
</feature>
<feature type="compositionally biased region" description="Polar residues" evidence="1">
    <location>
        <begin position="241"/>
        <end position="262"/>
    </location>
</feature>
<reference evidence="2" key="1">
    <citation type="journal article" date="2023" name="G3 (Bethesda)">
        <title>A reference genome for the long-term kleptoplast-retaining sea slug Elysia crispata morphotype clarki.</title>
        <authorList>
            <person name="Eastman K.E."/>
            <person name="Pendleton A.L."/>
            <person name="Shaikh M.A."/>
            <person name="Suttiyut T."/>
            <person name="Ogas R."/>
            <person name="Tomko P."/>
            <person name="Gavelis G."/>
            <person name="Widhalm J.R."/>
            <person name="Wisecaver J.H."/>
        </authorList>
    </citation>
    <scope>NUCLEOTIDE SEQUENCE</scope>
    <source>
        <strain evidence="2">ECLA1</strain>
    </source>
</reference>
<dbReference type="EMBL" id="JAWDGP010000221">
    <property type="protein sequence ID" value="KAK3802602.1"/>
    <property type="molecule type" value="Genomic_DNA"/>
</dbReference>
<organism evidence="2 3">
    <name type="scientific">Elysia crispata</name>
    <name type="common">lettuce slug</name>
    <dbReference type="NCBI Taxonomy" id="231223"/>
    <lineage>
        <taxon>Eukaryota</taxon>
        <taxon>Metazoa</taxon>
        <taxon>Spiralia</taxon>
        <taxon>Lophotrochozoa</taxon>
        <taxon>Mollusca</taxon>
        <taxon>Gastropoda</taxon>
        <taxon>Heterobranchia</taxon>
        <taxon>Euthyneura</taxon>
        <taxon>Panpulmonata</taxon>
        <taxon>Sacoglossa</taxon>
        <taxon>Placobranchoidea</taxon>
        <taxon>Plakobranchidae</taxon>
        <taxon>Elysia</taxon>
    </lineage>
</organism>
<comment type="caution">
    <text evidence="2">The sequence shown here is derived from an EMBL/GenBank/DDBJ whole genome shotgun (WGS) entry which is preliminary data.</text>
</comment>
<feature type="region of interest" description="Disordered" evidence="1">
    <location>
        <begin position="31"/>
        <end position="63"/>
    </location>
</feature>
<accession>A0AAE1BC91</accession>
<dbReference type="AlphaFoldDB" id="A0AAE1BC91"/>
<name>A0AAE1BC91_9GAST</name>
<evidence type="ECO:0000256" key="1">
    <source>
        <dbReference type="SAM" id="MobiDB-lite"/>
    </source>
</evidence>
<keyword evidence="3" id="KW-1185">Reference proteome</keyword>
<evidence type="ECO:0000313" key="3">
    <source>
        <dbReference type="Proteomes" id="UP001283361"/>
    </source>
</evidence>
<protein>
    <submittedName>
        <fullName evidence="2">Uncharacterized protein</fullName>
    </submittedName>
</protein>
<proteinExistence type="predicted"/>
<dbReference type="Proteomes" id="UP001283361">
    <property type="component" value="Unassembled WGS sequence"/>
</dbReference>
<evidence type="ECO:0000313" key="2">
    <source>
        <dbReference type="EMBL" id="KAK3802602.1"/>
    </source>
</evidence>